<comment type="caution">
    <text evidence="12">The sequence shown here is derived from an EMBL/GenBank/DDBJ whole genome shotgun (WGS) entry which is preliminary data.</text>
</comment>
<comment type="function">
    <text evidence="7">Functions as a recycling factor of the spliceosome, a machinery that forms on each precursor-messenger RNA (pre-mRNA) and catalyzes the removal of introns. Chaperones the re-annealing of U4 and U6 snRNAs (small nuclear RNAs) released from previous rounds of splicing, an initial step in reforming the U4/U6-U5 tri-snRNP (small nuclear ribonucleoprotein) that can reassemble into another spliceosome complex; this step involves binding U6 and facilitating the unwinding of the U6 internal stem loop, followed by base-pairing of U6 to U4.</text>
</comment>
<keyword evidence="6" id="KW-0539">Nucleus</keyword>
<feature type="region of interest" description="Disordered" evidence="10">
    <location>
        <begin position="526"/>
        <end position="597"/>
    </location>
</feature>
<organism evidence="12 13">
    <name type="scientific">Triangularia setosa</name>
    <dbReference type="NCBI Taxonomy" id="2587417"/>
    <lineage>
        <taxon>Eukaryota</taxon>
        <taxon>Fungi</taxon>
        <taxon>Dikarya</taxon>
        <taxon>Ascomycota</taxon>
        <taxon>Pezizomycotina</taxon>
        <taxon>Sordariomycetes</taxon>
        <taxon>Sordariomycetidae</taxon>
        <taxon>Sordariales</taxon>
        <taxon>Podosporaceae</taxon>
        <taxon>Triangularia</taxon>
    </lineage>
</organism>
<dbReference type="CDD" id="cd12296">
    <property type="entry name" value="RRM1_Prp24"/>
    <property type="match status" value="1"/>
</dbReference>
<dbReference type="InterPro" id="IPR012677">
    <property type="entry name" value="Nucleotide-bd_a/b_plait_sf"/>
</dbReference>
<evidence type="ECO:0000313" key="12">
    <source>
        <dbReference type="EMBL" id="KAK4175011.1"/>
    </source>
</evidence>
<dbReference type="InterPro" id="IPR035979">
    <property type="entry name" value="RBD_domain_sf"/>
</dbReference>
<dbReference type="GO" id="GO:0003723">
    <property type="term" value="F:RNA binding"/>
    <property type="evidence" value="ECO:0007669"/>
    <property type="project" value="UniProtKB-UniRule"/>
</dbReference>
<evidence type="ECO:0000256" key="3">
    <source>
        <dbReference type="ARBA" id="ARBA00022737"/>
    </source>
</evidence>
<keyword evidence="2" id="KW-0507">mRNA processing</keyword>
<name>A0AAN7A4E5_9PEZI</name>
<dbReference type="FunFam" id="3.30.70.330:FF:000365">
    <property type="entry name" value="U4/U6 snRNA-associated-splicing factor PRP24"/>
    <property type="match status" value="1"/>
</dbReference>
<dbReference type="InterPro" id="IPR003107">
    <property type="entry name" value="HAT"/>
</dbReference>
<reference evidence="12" key="1">
    <citation type="journal article" date="2023" name="Mol. Phylogenet. Evol.">
        <title>Genome-scale phylogeny and comparative genomics of the fungal order Sordariales.</title>
        <authorList>
            <person name="Hensen N."/>
            <person name="Bonometti L."/>
            <person name="Westerberg I."/>
            <person name="Brannstrom I.O."/>
            <person name="Guillou S."/>
            <person name="Cros-Aarteil S."/>
            <person name="Calhoun S."/>
            <person name="Haridas S."/>
            <person name="Kuo A."/>
            <person name="Mondo S."/>
            <person name="Pangilinan J."/>
            <person name="Riley R."/>
            <person name="LaButti K."/>
            <person name="Andreopoulos B."/>
            <person name="Lipzen A."/>
            <person name="Chen C."/>
            <person name="Yan M."/>
            <person name="Daum C."/>
            <person name="Ng V."/>
            <person name="Clum A."/>
            <person name="Steindorff A."/>
            <person name="Ohm R.A."/>
            <person name="Martin F."/>
            <person name="Silar P."/>
            <person name="Natvig D.O."/>
            <person name="Lalanne C."/>
            <person name="Gautier V."/>
            <person name="Ament-Velasquez S.L."/>
            <person name="Kruys A."/>
            <person name="Hutchinson M.I."/>
            <person name="Powell A.J."/>
            <person name="Barry K."/>
            <person name="Miller A.N."/>
            <person name="Grigoriev I.V."/>
            <person name="Debuchy R."/>
            <person name="Gladieux P."/>
            <person name="Hiltunen Thoren M."/>
            <person name="Johannesson H."/>
        </authorList>
    </citation>
    <scope>NUCLEOTIDE SEQUENCE</scope>
    <source>
        <strain evidence="12">CBS 892.96</strain>
    </source>
</reference>
<feature type="domain" description="RRM" evidence="11">
    <location>
        <begin position="767"/>
        <end position="838"/>
    </location>
</feature>
<evidence type="ECO:0000256" key="6">
    <source>
        <dbReference type="ARBA" id="ARBA00023242"/>
    </source>
</evidence>
<evidence type="ECO:0000256" key="9">
    <source>
        <dbReference type="PROSITE-ProRule" id="PRU00176"/>
    </source>
</evidence>
<dbReference type="Gene3D" id="1.25.40.10">
    <property type="entry name" value="Tetratricopeptide repeat domain"/>
    <property type="match status" value="2"/>
</dbReference>
<dbReference type="GO" id="GO:0005688">
    <property type="term" value="C:U6 snRNP"/>
    <property type="evidence" value="ECO:0007669"/>
    <property type="project" value="UniProtKB-ARBA"/>
</dbReference>
<feature type="domain" description="RRM" evidence="11">
    <location>
        <begin position="879"/>
        <end position="956"/>
    </location>
</feature>
<dbReference type="Proteomes" id="UP001302321">
    <property type="component" value="Unassembled WGS sequence"/>
</dbReference>
<feature type="domain" description="RRM" evidence="11">
    <location>
        <begin position="676"/>
        <end position="753"/>
    </location>
</feature>
<dbReference type="SUPFAM" id="SSF54928">
    <property type="entry name" value="RNA-binding domain, RBD"/>
    <property type="match status" value="3"/>
</dbReference>
<dbReference type="Pfam" id="PF16842">
    <property type="entry name" value="RRM_occluded"/>
    <property type="match status" value="1"/>
</dbReference>
<dbReference type="InterPro" id="IPR000504">
    <property type="entry name" value="RRM_dom"/>
</dbReference>
<dbReference type="SUPFAM" id="SSF48452">
    <property type="entry name" value="TPR-like"/>
    <property type="match status" value="1"/>
</dbReference>
<feature type="compositionally biased region" description="Basic and acidic residues" evidence="10">
    <location>
        <begin position="581"/>
        <end position="597"/>
    </location>
</feature>
<feature type="domain" description="RRM" evidence="11">
    <location>
        <begin position="602"/>
        <end position="675"/>
    </location>
</feature>
<dbReference type="PANTHER" id="PTHR23236">
    <property type="entry name" value="EUKARYOTIC TRANSLATION INITIATION FACTOR 4B/4H"/>
    <property type="match status" value="1"/>
</dbReference>
<evidence type="ECO:0000256" key="8">
    <source>
        <dbReference type="ARBA" id="ARBA00093627"/>
    </source>
</evidence>
<protein>
    <recommendedName>
        <fullName evidence="8">U4/U6 snRNA-associated-splicing factor PRP24</fullName>
    </recommendedName>
</protein>
<accession>A0AAN7A4E5</accession>
<proteinExistence type="predicted"/>
<dbReference type="PANTHER" id="PTHR23236:SF119">
    <property type="entry name" value="NUCLEAR RNA-BINDING PROTEIN SART-3"/>
    <property type="match status" value="1"/>
</dbReference>
<dbReference type="InterPro" id="IPR034397">
    <property type="entry name" value="Prp24_RRM1"/>
</dbReference>
<dbReference type="PROSITE" id="PS50102">
    <property type="entry name" value="RRM"/>
    <property type="match status" value="4"/>
</dbReference>
<evidence type="ECO:0000256" key="2">
    <source>
        <dbReference type="ARBA" id="ARBA00022664"/>
    </source>
</evidence>
<keyword evidence="5" id="KW-0508">mRNA splicing</keyword>
<feature type="compositionally biased region" description="Gly residues" evidence="10">
    <location>
        <begin position="1052"/>
        <end position="1061"/>
    </location>
</feature>
<dbReference type="AlphaFoldDB" id="A0AAN7A4E5"/>
<dbReference type="Pfam" id="PF00076">
    <property type="entry name" value="RRM_1"/>
    <property type="match status" value="3"/>
</dbReference>
<keyword evidence="4 9" id="KW-0694">RNA-binding</keyword>
<gene>
    <name evidence="12" type="ORF">QBC36DRAFT_332395</name>
</gene>
<dbReference type="GO" id="GO:0008380">
    <property type="term" value="P:RNA splicing"/>
    <property type="evidence" value="ECO:0007669"/>
    <property type="project" value="UniProtKB-KW"/>
</dbReference>
<dbReference type="EMBL" id="MU866253">
    <property type="protein sequence ID" value="KAK4175011.1"/>
    <property type="molecule type" value="Genomic_DNA"/>
</dbReference>
<evidence type="ECO:0000256" key="5">
    <source>
        <dbReference type="ARBA" id="ARBA00023187"/>
    </source>
</evidence>
<reference evidence="12" key="2">
    <citation type="submission" date="2023-05" db="EMBL/GenBank/DDBJ databases">
        <authorList>
            <consortium name="Lawrence Berkeley National Laboratory"/>
            <person name="Steindorff A."/>
            <person name="Hensen N."/>
            <person name="Bonometti L."/>
            <person name="Westerberg I."/>
            <person name="Brannstrom I.O."/>
            <person name="Guillou S."/>
            <person name="Cros-Aarteil S."/>
            <person name="Calhoun S."/>
            <person name="Haridas S."/>
            <person name="Kuo A."/>
            <person name="Mondo S."/>
            <person name="Pangilinan J."/>
            <person name="Riley R."/>
            <person name="Labutti K."/>
            <person name="Andreopoulos B."/>
            <person name="Lipzen A."/>
            <person name="Chen C."/>
            <person name="Yanf M."/>
            <person name="Daum C."/>
            <person name="Ng V."/>
            <person name="Clum A."/>
            <person name="Ohm R."/>
            <person name="Martin F."/>
            <person name="Silar P."/>
            <person name="Natvig D."/>
            <person name="Lalanne C."/>
            <person name="Gautier V."/>
            <person name="Ament-Velasquez S.L."/>
            <person name="Kruys A."/>
            <person name="Hutchinson M.I."/>
            <person name="Powell A.J."/>
            <person name="Barry K."/>
            <person name="Miller A.N."/>
            <person name="Grigoriev I.V."/>
            <person name="Debuchy R."/>
            <person name="Gladieux P."/>
            <person name="Thoren M.H."/>
            <person name="Johannesson H."/>
        </authorList>
    </citation>
    <scope>NUCLEOTIDE SEQUENCE</scope>
    <source>
        <strain evidence="12">CBS 892.96</strain>
    </source>
</reference>
<feature type="region of interest" description="Disordered" evidence="10">
    <location>
        <begin position="1018"/>
        <end position="1076"/>
    </location>
</feature>
<comment type="subcellular location">
    <subcellularLocation>
        <location evidence="1">Nucleus</location>
    </subcellularLocation>
</comment>
<dbReference type="GO" id="GO:0006397">
    <property type="term" value="P:mRNA processing"/>
    <property type="evidence" value="ECO:0007669"/>
    <property type="project" value="UniProtKB-KW"/>
</dbReference>
<feature type="region of interest" description="Disordered" evidence="10">
    <location>
        <begin position="960"/>
        <end position="979"/>
    </location>
</feature>
<dbReference type="InterPro" id="IPR031766">
    <property type="entry name" value="RRM_occluded"/>
</dbReference>
<sequence>MASPVGEDNWVDYVDHQLREATDLDARVRVIESFNDAVLAEPGSIKVWMAYCEYFWSLYNDCQPVSDAGWSPDEQELGRAMFTIDAALNLWQRGYEAVQYRLSDSNELWDRWISLEMELLRRTVTEAGVRRITQLFRNRLTVPHATWDRTSQMFSNFLSEYNRQAYESEMEQITRSAKNAKRLYALRDPFETKLSLAVKSGTTAAVRAEMLEYIDWEIKQHKGKRDALDNFKICLGLFSRALTGVLASDDTTWLNFITLVSTSQSDLKAGRARISANLVPNMLDVLRRAVHHIPWSGPVWARYILAAEEAVLTFADVERIKHAATNSPQLDRDGMTGVLDMYSAWCGYLKRTAMNPKASEEAVDVAEVGLSSALEDVKHWGQRKYGENYQGDPDYRLEKILIQFLTEKKEDIEGARAIWQELSQIPLHANSYDFWLNWYLWEMVVFTAHRAKLRSPTPNTQAQGLLVPSLATRVFTRALKVRTLDWPERILQVYLKHCNDYELAETLREAHDTIYKTRKGVEKRREREAWQAAEAAQQAAAAQEQAAPVDNSEDVPMTDASGSTSPGSKRKREPTPAEDDAANKRPRSETNGEDVKRDREHNTVFLWNLPADATQTKIKQFFREYGHINNIDLKKGNDDAVALVEFRHSDDARAALIRDGKPFGERIIQVTPAIDCTLFVTNYPPDADEEYLRNLFKHHGEIHSIRFPSLKENAKRRFCYLTFRERASAEAALKLDGKALGGRCKLVVKISDPAHKQHRQGAQEEDRELHVLNIPRSMKEDEVEGHFGKAGKVASVRIPYPGTAFVVMQTKEEAQEAIKLLDKAMFGQNPIKVELSMPRGMKKKTATTWGADGADAGSPGSAAPTSTEPTTSSGAFKDRKVVILGIPDTMNEARVGNLLKPAGEFVKLTLHTRHGGAIVEYRDAASAGKAGLVIDGLEVEAGGGSSQKLRVGTTEELFQSKGEKKVAGSDVSAKAEPEKQQRKKLTAAQLMPPPPTINRPQVLGRSKPKMGMGAPGLGVRANGTAQAGPAPGGGGGQKKSNADFRSLFLVGGNSGGGGEGGGKVEGKKAEENGSKE</sequence>
<dbReference type="SMART" id="SM00386">
    <property type="entry name" value="HAT"/>
    <property type="match status" value="4"/>
</dbReference>
<evidence type="ECO:0000256" key="4">
    <source>
        <dbReference type="ARBA" id="ARBA00022884"/>
    </source>
</evidence>
<evidence type="ECO:0000256" key="1">
    <source>
        <dbReference type="ARBA" id="ARBA00004123"/>
    </source>
</evidence>
<dbReference type="SMART" id="SM00360">
    <property type="entry name" value="RRM"/>
    <property type="match status" value="4"/>
</dbReference>
<keyword evidence="13" id="KW-1185">Reference proteome</keyword>
<evidence type="ECO:0000256" key="10">
    <source>
        <dbReference type="SAM" id="MobiDB-lite"/>
    </source>
</evidence>
<dbReference type="Gene3D" id="3.30.70.330">
    <property type="match status" value="4"/>
</dbReference>
<feature type="compositionally biased region" description="Basic and acidic residues" evidence="10">
    <location>
        <begin position="1062"/>
        <end position="1076"/>
    </location>
</feature>
<evidence type="ECO:0000259" key="11">
    <source>
        <dbReference type="PROSITE" id="PS50102"/>
    </source>
</evidence>
<feature type="compositionally biased region" description="Low complexity" evidence="10">
    <location>
        <begin position="530"/>
        <end position="547"/>
    </location>
</feature>
<evidence type="ECO:0000313" key="13">
    <source>
        <dbReference type="Proteomes" id="UP001302321"/>
    </source>
</evidence>
<feature type="region of interest" description="Disordered" evidence="10">
    <location>
        <begin position="843"/>
        <end position="874"/>
    </location>
</feature>
<dbReference type="InterPro" id="IPR011990">
    <property type="entry name" value="TPR-like_helical_dom_sf"/>
</dbReference>
<dbReference type="CDD" id="cd00590">
    <property type="entry name" value="RRM_SF"/>
    <property type="match status" value="1"/>
</dbReference>
<keyword evidence="3" id="KW-0677">Repeat</keyword>
<feature type="compositionally biased region" description="Basic and acidic residues" evidence="10">
    <location>
        <begin position="961"/>
        <end position="979"/>
    </location>
</feature>
<evidence type="ECO:0000256" key="7">
    <source>
        <dbReference type="ARBA" id="ARBA00093374"/>
    </source>
</evidence>
<feature type="compositionally biased region" description="Low complexity" evidence="10">
    <location>
        <begin position="846"/>
        <end position="874"/>
    </location>
</feature>